<dbReference type="Pfam" id="PF00578">
    <property type="entry name" value="AhpC-TSA"/>
    <property type="match status" value="1"/>
</dbReference>
<dbReference type="RefSeq" id="WP_079413088.1">
    <property type="nucleotide sequence ID" value="NZ_MZGW01000008.1"/>
</dbReference>
<dbReference type="CDD" id="cd02966">
    <property type="entry name" value="TlpA_like_family"/>
    <property type="match status" value="1"/>
</dbReference>
<dbReference type="GO" id="GO:0016209">
    <property type="term" value="F:antioxidant activity"/>
    <property type="evidence" value="ECO:0007669"/>
    <property type="project" value="InterPro"/>
</dbReference>
<name>A0A1V4I504_9FIRM</name>
<dbReference type="PROSITE" id="PS51352">
    <property type="entry name" value="THIOREDOXIN_2"/>
    <property type="match status" value="1"/>
</dbReference>
<keyword evidence="1" id="KW-0732">Signal</keyword>
<reference evidence="3 4" key="1">
    <citation type="submission" date="2017-03" db="EMBL/GenBank/DDBJ databases">
        <title>Genome sequence of Clostridium thermoalcaliphilum DSM 7309.</title>
        <authorList>
            <person name="Poehlein A."/>
            <person name="Daniel R."/>
        </authorList>
    </citation>
    <scope>NUCLEOTIDE SEQUENCE [LARGE SCALE GENOMIC DNA]</scope>
    <source>
        <strain evidence="3 4">DSM 7309</strain>
    </source>
</reference>
<dbReference type="STRING" id="29349.CLOTH_17080"/>
<feature type="chain" id="PRO_5012257401" evidence="1">
    <location>
        <begin position="22"/>
        <end position="186"/>
    </location>
</feature>
<dbReference type="SUPFAM" id="SSF52833">
    <property type="entry name" value="Thioredoxin-like"/>
    <property type="match status" value="1"/>
</dbReference>
<protein>
    <submittedName>
        <fullName evidence="3">Thiol-disulfide oxidoreductase ResA</fullName>
    </submittedName>
</protein>
<dbReference type="InterPro" id="IPR050553">
    <property type="entry name" value="Thioredoxin_ResA/DsbE_sf"/>
</dbReference>
<feature type="domain" description="Thioredoxin" evidence="2">
    <location>
        <begin position="45"/>
        <end position="185"/>
    </location>
</feature>
<dbReference type="Gene3D" id="3.40.30.10">
    <property type="entry name" value="Glutaredoxin"/>
    <property type="match status" value="1"/>
</dbReference>
<dbReference type="EMBL" id="MZGW01000008">
    <property type="protein sequence ID" value="OPJ55043.1"/>
    <property type="molecule type" value="Genomic_DNA"/>
</dbReference>
<dbReference type="PANTHER" id="PTHR42852">
    <property type="entry name" value="THIOL:DISULFIDE INTERCHANGE PROTEIN DSBE"/>
    <property type="match status" value="1"/>
</dbReference>
<keyword evidence="4" id="KW-1185">Reference proteome</keyword>
<gene>
    <name evidence="3" type="primary">resA</name>
    <name evidence="3" type="ORF">CLOTH_17080</name>
</gene>
<evidence type="ECO:0000259" key="2">
    <source>
        <dbReference type="PROSITE" id="PS51352"/>
    </source>
</evidence>
<sequence length="186" mass="21509">MRKFIAFLIILVTMISITACASIQTSNQNGNTKNDDQSNDIQYGIYEGDKAYDFTLTDQNGESIKLSDFNGQKVFLNFWASWCQYCEIEMEDLVKLKEEHKDVKFIMVNLTQFEKISKEEIKEYLDKYSKDFTLLYDEIASVAKLYNISSIPTSYIIDEDGVIQKYIVGPIINDSLKREVKELLSN</sequence>
<dbReference type="InterPro" id="IPR000866">
    <property type="entry name" value="AhpC/TSA"/>
</dbReference>
<evidence type="ECO:0000313" key="3">
    <source>
        <dbReference type="EMBL" id="OPJ55043.1"/>
    </source>
</evidence>
<comment type="caution">
    <text evidence="3">The sequence shown here is derived from an EMBL/GenBank/DDBJ whole genome shotgun (WGS) entry which is preliminary data.</text>
</comment>
<dbReference type="Proteomes" id="UP000190140">
    <property type="component" value="Unassembled WGS sequence"/>
</dbReference>
<proteinExistence type="predicted"/>
<evidence type="ECO:0000256" key="1">
    <source>
        <dbReference type="SAM" id="SignalP"/>
    </source>
</evidence>
<dbReference type="PROSITE" id="PS51257">
    <property type="entry name" value="PROKAR_LIPOPROTEIN"/>
    <property type="match status" value="1"/>
</dbReference>
<dbReference type="InterPro" id="IPR013766">
    <property type="entry name" value="Thioredoxin_domain"/>
</dbReference>
<evidence type="ECO:0000313" key="4">
    <source>
        <dbReference type="Proteomes" id="UP000190140"/>
    </source>
</evidence>
<feature type="signal peptide" evidence="1">
    <location>
        <begin position="1"/>
        <end position="21"/>
    </location>
</feature>
<dbReference type="AlphaFoldDB" id="A0A1V4I504"/>
<organism evidence="3 4">
    <name type="scientific">Alkalithermobacter paradoxus</name>
    <dbReference type="NCBI Taxonomy" id="29349"/>
    <lineage>
        <taxon>Bacteria</taxon>
        <taxon>Bacillati</taxon>
        <taxon>Bacillota</taxon>
        <taxon>Clostridia</taxon>
        <taxon>Peptostreptococcales</taxon>
        <taxon>Tepidibacteraceae</taxon>
        <taxon>Alkalithermobacter</taxon>
    </lineage>
</organism>
<dbReference type="InterPro" id="IPR036249">
    <property type="entry name" value="Thioredoxin-like_sf"/>
</dbReference>
<dbReference type="PANTHER" id="PTHR42852:SF17">
    <property type="entry name" value="THIOREDOXIN-LIKE PROTEIN HI_1115"/>
    <property type="match status" value="1"/>
</dbReference>
<dbReference type="OrthoDB" id="9809733at2"/>
<accession>A0A1V4I504</accession>
<dbReference type="GO" id="GO:0016491">
    <property type="term" value="F:oxidoreductase activity"/>
    <property type="evidence" value="ECO:0007669"/>
    <property type="project" value="InterPro"/>
</dbReference>